<proteinExistence type="predicted"/>
<keyword evidence="3" id="KW-1185">Reference proteome</keyword>
<reference evidence="3" key="1">
    <citation type="journal article" date="2019" name="Int. J. Syst. Evol. Microbiol.">
        <title>The Global Catalogue of Microorganisms (GCM) 10K type strain sequencing project: providing services to taxonomists for standard genome sequencing and annotation.</title>
        <authorList>
            <consortium name="The Broad Institute Genomics Platform"/>
            <consortium name="The Broad Institute Genome Sequencing Center for Infectious Disease"/>
            <person name="Wu L."/>
            <person name="Ma J."/>
        </authorList>
    </citation>
    <scope>NUCLEOTIDE SEQUENCE [LARGE SCALE GENOMIC DNA]</scope>
    <source>
        <strain evidence="3">KCTC 42398</strain>
    </source>
</reference>
<protein>
    <submittedName>
        <fullName evidence="2">DUF6090 family protein</fullName>
    </submittedName>
</protein>
<dbReference type="Pfam" id="PF19578">
    <property type="entry name" value="DUF6090"/>
    <property type="match status" value="1"/>
</dbReference>
<evidence type="ECO:0000313" key="3">
    <source>
        <dbReference type="Proteomes" id="UP001597476"/>
    </source>
</evidence>
<accession>A0ABW5TA87</accession>
<dbReference type="Proteomes" id="UP001597476">
    <property type="component" value="Unassembled WGS sequence"/>
</dbReference>
<evidence type="ECO:0000313" key="2">
    <source>
        <dbReference type="EMBL" id="MFD2725699.1"/>
    </source>
</evidence>
<comment type="caution">
    <text evidence="2">The sequence shown here is derived from an EMBL/GenBank/DDBJ whole genome shotgun (WGS) entry which is preliminary data.</text>
</comment>
<keyword evidence="1" id="KW-1133">Transmembrane helix</keyword>
<dbReference type="RefSeq" id="WP_380289937.1">
    <property type="nucleotide sequence ID" value="NZ_JBHULY010000011.1"/>
</dbReference>
<keyword evidence="1" id="KW-0812">Transmembrane</keyword>
<keyword evidence="1" id="KW-0472">Membrane</keyword>
<organism evidence="2 3">
    <name type="scientific">Hyunsoonleella rubra</name>
    <dbReference type="NCBI Taxonomy" id="1737062"/>
    <lineage>
        <taxon>Bacteria</taxon>
        <taxon>Pseudomonadati</taxon>
        <taxon>Bacteroidota</taxon>
        <taxon>Flavobacteriia</taxon>
        <taxon>Flavobacteriales</taxon>
        <taxon>Flavobacteriaceae</taxon>
    </lineage>
</organism>
<feature type="transmembrane region" description="Helical" evidence="1">
    <location>
        <begin position="21"/>
        <end position="42"/>
    </location>
</feature>
<sequence>MIKFFRKIRQKLLSENKFSKYLLYAIGEIVLVVIGILIALQINNWNENRVAKIEEKTILKNINTEFLQNKKVIQQTYEYFEIGNNSIKTIMSLIGKPKEEIGRYNIDSLLFTALETGSFRPSENTISDLLQSGRLQLLQNENLKHLLYQWTRNLKASNVRYERVEQKVDNELVPYLSKNYALKDIDMFGELGWKTKSLLKIDKLKIFEDIEFENIMDDYMYRAQVAQNGLNELTIVIDNIIKETKPYND</sequence>
<name>A0ABW5TA87_9FLAO</name>
<dbReference type="InterPro" id="IPR045749">
    <property type="entry name" value="DUF6090"/>
</dbReference>
<evidence type="ECO:0000256" key="1">
    <source>
        <dbReference type="SAM" id="Phobius"/>
    </source>
</evidence>
<gene>
    <name evidence="2" type="ORF">ACFSR8_05695</name>
</gene>
<dbReference type="EMBL" id="JBHULY010000011">
    <property type="protein sequence ID" value="MFD2725699.1"/>
    <property type="molecule type" value="Genomic_DNA"/>
</dbReference>